<dbReference type="PANTHER" id="PTHR21394">
    <property type="entry name" value="MAU2 CHROMATID COHESION FACTOR HOMOLOG"/>
    <property type="match status" value="1"/>
</dbReference>
<dbReference type="AlphaFoldDB" id="A0AAN7TBR4"/>
<evidence type="ECO:0000256" key="1">
    <source>
        <dbReference type="ARBA" id="ARBA00004123"/>
    </source>
</evidence>
<sequence length="860" mass="94693">MQGHNYHGQQAPGLQPMYQMDATMYQPQARVQVVIPQPPRHAVSRSPLQAIAPAHVYQDQLHLVDQRTSQVTYEVPYPTTNLQYQQQPYPPQQYYQRHVPRQIPAQGYYQPDPPHTLPGTTHREQLRQQPLKPRQQTGSHRTPIISSTYQTCVASVPQQRTVAHVQIPVHRIPPDPYPGHMHRPAKRRRSDDAAALKHEIVPQKPCVVQAPPASSTLLEVGAPLPPAPAVDYQAVLLSLSDEYVSAAHDMSTSVAEGGFEDQDMEQYHHLISTALGCLQSCLQNFKHSDPRKEARIRLRFATLLFEETESSGVIEEVLSKGIALCGRNRLVDLKYAMHHLLVRLLGKSNVKAAINAVDKLIAEAEALKLTVWAYAFRFLRVSMNKLNPSDTAASLKNVASIQLMADHFRHPAVQIMAAAFETALHLNSGVPDTAELAQRALAIARMHQLSPEMQQLPQIRALLDCLDLACALAQCQPQQILEKMQHMHANMDSATRDKAWSKNATFVVPLGVPATDTVSADTAGIVVRTDSGEAALSFDWINRGQLYALGYLLSGVANSYKDSGGPDSKAAKFLVEGLKLVNLAPDKMSQPLSALISQQAWRTTMDITVRLQLICAQCAHTEWQAAKKALDDLQKAASIMLLDSFSTALLVYLDATRRHGTGELKSACALYGAQELSYENASRNESALKDLCIVATFNRILCLRGLDQAAQADDLLTSIEALCLAHRNKAITSAYYILRATTQSSQNVILKVKQSLQTSIQAAKAVSNSQLLCIVMNLMTGFFFSNIVGEQAVKSVRASRTLANKTHNMLWCAVADRMYGNTLELSGEAQEAQKARLEAANAMASLPASLQEVFAMSEGT</sequence>
<feature type="region of interest" description="Disordered" evidence="8">
    <location>
        <begin position="104"/>
        <end position="143"/>
    </location>
</feature>
<feature type="compositionally biased region" description="Low complexity" evidence="8">
    <location>
        <begin position="127"/>
        <end position="136"/>
    </location>
</feature>
<organism evidence="9 10">
    <name type="scientific">Meristemomyces frigidus</name>
    <dbReference type="NCBI Taxonomy" id="1508187"/>
    <lineage>
        <taxon>Eukaryota</taxon>
        <taxon>Fungi</taxon>
        <taxon>Dikarya</taxon>
        <taxon>Ascomycota</taxon>
        <taxon>Pezizomycotina</taxon>
        <taxon>Dothideomycetes</taxon>
        <taxon>Dothideomycetidae</taxon>
        <taxon>Mycosphaerellales</taxon>
        <taxon>Teratosphaeriaceae</taxon>
        <taxon>Meristemomyces</taxon>
    </lineage>
</organism>
<evidence type="ECO:0000256" key="8">
    <source>
        <dbReference type="SAM" id="MobiDB-lite"/>
    </source>
</evidence>
<evidence type="ECO:0000256" key="2">
    <source>
        <dbReference type="ARBA" id="ARBA00008585"/>
    </source>
</evidence>
<reference evidence="9" key="1">
    <citation type="submission" date="2023-08" db="EMBL/GenBank/DDBJ databases">
        <title>Black Yeasts Isolated from many extreme environments.</title>
        <authorList>
            <person name="Coleine C."/>
            <person name="Stajich J.E."/>
            <person name="Selbmann L."/>
        </authorList>
    </citation>
    <scope>NUCLEOTIDE SEQUENCE</scope>
    <source>
        <strain evidence="9">CCFEE 5401</strain>
    </source>
</reference>
<keyword evidence="7" id="KW-0131">Cell cycle</keyword>
<accession>A0AAN7TBR4</accession>
<dbReference type="GO" id="GO:0007059">
    <property type="term" value="P:chromosome segregation"/>
    <property type="evidence" value="ECO:0007669"/>
    <property type="project" value="UniProtKB-KW"/>
</dbReference>
<comment type="caution">
    <text evidence="9">The sequence shown here is derived from an EMBL/GenBank/DDBJ whole genome shotgun (WGS) entry which is preliminary data.</text>
</comment>
<evidence type="ECO:0000256" key="4">
    <source>
        <dbReference type="ARBA" id="ARBA00022776"/>
    </source>
</evidence>
<dbReference type="EMBL" id="JAVRRL010000068">
    <property type="protein sequence ID" value="KAK5109234.1"/>
    <property type="molecule type" value="Genomic_DNA"/>
</dbReference>
<evidence type="ECO:0000313" key="9">
    <source>
        <dbReference type="EMBL" id="KAK5109234.1"/>
    </source>
</evidence>
<evidence type="ECO:0008006" key="11">
    <source>
        <dbReference type="Google" id="ProtNLM"/>
    </source>
</evidence>
<dbReference type="Proteomes" id="UP001310890">
    <property type="component" value="Unassembled WGS sequence"/>
</dbReference>
<proteinExistence type="inferred from homology"/>
<comment type="subcellular location">
    <subcellularLocation>
        <location evidence="1">Nucleus</location>
    </subcellularLocation>
</comment>
<evidence type="ECO:0000256" key="5">
    <source>
        <dbReference type="ARBA" id="ARBA00022829"/>
    </source>
</evidence>
<keyword evidence="5" id="KW-0159">Chromosome partition</keyword>
<evidence type="ECO:0000256" key="7">
    <source>
        <dbReference type="ARBA" id="ARBA00023306"/>
    </source>
</evidence>
<keyword evidence="4" id="KW-0498">Mitosis</keyword>
<dbReference type="Pfam" id="PF10345">
    <property type="entry name" value="Cohesin_load"/>
    <property type="match status" value="1"/>
</dbReference>
<keyword evidence="3" id="KW-0132">Cell division</keyword>
<evidence type="ECO:0000313" key="10">
    <source>
        <dbReference type="Proteomes" id="UP001310890"/>
    </source>
</evidence>
<keyword evidence="6" id="KW-0539">Nucleus</keyword>
<comment type="similarity">
    <text evidence="2">Belongs to the SCC4/mau-2 family.</text>
</comment>
<dbReference type="InterPro" id="IPR019440">
    <property type="entry name" value="MAU2"/>
</dbReference>
<dbReference type="GO" id="GO:0005634">
    <property type="term" value="C:nucleus"/>
    <property type="evidence" value="ECO:0007669"/>
    <property type="project" value="UniProtKB-SubCell"/>
</dbReference>
<dbReference type="GO" id="GO:0007064">
    <property type="term" value="P:mitotic sister chromatid cohesion"/>
    <property type="evidence" value="ECO:0007669"/>
    <property type="project" value="InterPro"/>
</dbReference>
<gene>
    <name evidence="9" type="ORF">LTR62_007216</name>
</gene>
<evidence type="ECO:0000256" key="6">
    <source>
        <dbReference type="ARBA" id="ARBA00023242"/>
    </source>
</evidence>
<dbReference type="GO" id="GO:0051301">
    <property type="term" value="P:cell division"/>
    <property type="evidence" value="ECO:0007669"/>
    <property type="project" value="UniProtKB-KW"/>
</dbReference>
<feature type="region of interest" description="Disordered" evidence="8">
    <location>
        <begin position="170"/>
        <end position="190"/>
    </location>
</feature>
<protein>
    <recommendedName>
        <fullName evidence="11">Cohesin loading factor</fullName>
    </recommendedName>
</protein>
<evidence type="ECO:0000256" key="3">
    <source>
        <dbReference type="ARBA" id="ARBA00022618"/>
    </source>
</evidence>
<name>A0AAN7TBR4_9PEZI</name>